<feature type="transmembrane region" description="Helical" evidence="1">
    <location>
        <begin position="22"/>
        <end position="45"/>
    </location>
</feature>
<evidence type="ECO:0000313" key="3">
    <source>
        <dbReference type="Proteomes" id="UP000465810"/>
    </source>
</evidence>
<proteinExistence type="predicted"/>
<gene>
    <name evidence="2" type="ORF">GR702_19480</name>
</gene>
<dbReference type="Proteomes" id="UP000465810">
    <property type="component" value="Unassembled WGS sequence"/>
</dbReference>
<keyword evidence="3" id="KW-1185">Reference proteome</keyword>
<evidence type="ECO:0000313" key="2">
    <source>
        <dbReference type="EMBL" id="MYL99944.1"/>
    </source>
</evidence>
<keyword evidence="1" id="KW-0472">Membrane</keyword>
<sequence>MLPIVGGGTISFGMRGLSTDHFAATVAGALLFWGVIDVWDGTAGLKTDIDRVKKQVRQGAAVRKMSIAKSIFGLSSIVLGALGLLMLA</sequence>
<evidence type="ECO:0000256" key="1">
    <source>
        <dbReference type="SAM" id="Phobius"/>
    </source>
</evidence>
<keyword evidence="1" id="KW-1133">Transmembrane helix</keyword>
<keyword evidence="1" id="KW-0812">Transmembrane</keyword>
<dbReference type="AlphaFoldDB" id="A0A7X4GLQ2"/>
<protein>
    <submittedName>
        <fullName evidence="2">Uncharacterized protein</fullName>
    </submittedName>
</protein>
<dbReference type="RefSeq" id="WP_160987285.1">
    <property type="nucleotide sequence ID" value="NZ_WVTD01000023.1"/>
</dbReference>
<accession>A0A7X4GLQ2</accession>
<feature type="transmembrane region" description="Helical" evidence="1">
    <location>
        <begin position="66"/>
        <end position="87"/>
    </location>
</feature>
<reference evidence="2 3" key="1">
    <citation type="submission" date="2019-12" db="EMBL/GenBank/DDBJ databases">
        <authorList>
            <person name="Feng G."/>
            <person name="Zhu H."/>
        </authorList>
    </citation>
    <scope>NUCLEOTIDE SEQUENCE [LARGE SCALE GENOMIC DNA]</scope>
    <source>
        <strain evidence="2 3">FGD1</strain>
    </source>
</reference>
<organism evidence="2 3">
    <name type="scientific">Novosphingobium silvae</name>
    <dbReference type="NCBI Taxonomy" id="2692619"/>
    <lineage>
        <taxon>Bacteria</taxon>
        <taxon>Pseudomonadati</taxon>
        <taxon>Pseudomonadota</taxon>
        <taxon>Alphaproteobacteria</taxon>
        <taxon>Sphingomonadales</taxon>
        <taxon>Sphingomonadaceae</taxon>
        <taxon>Novosphingobium</taxon>
    </lineage>
</organism>
<name>A0A7X4GLQ2_9SPHN</name>
<dbReference type="EMBL" id="WVTD01000023">
    <property type="protein sequence ID" value="MYL99944.1"/>
    <property type="molecule type" value="Genomic_DNA"/>
</dbReference>
<comment type="caution">
    <text evidence="2">The sequence shown here is derived from an EMBL/GenBank/DDBJ whole genome shotgun (WGS) entry which is preliminary data.</text>
</comment>